<dbReference type="NCBIfam" id="TIGR00952">
    <property type="entry name" value="S15_bact"/>
    <property type="match status" value="1"/>
</dbReference>
<keyword evidence="1 3" id="KW-0689">Ribosomal protein</keyword>
<dbReference type="RefSeq" id="WP_353305839.1">
    <property type="nucleotide sequence ID" value="NZ_AP028955.1"/>
</dbReference>
<reference evidence="6" key="1">
    <citation type="journal article" date="2024" name="FEMS Microbiol. Lett.">
        <title>Genomic insights into Spiroplasma endosymbionts that induce male-killing and protective phenotypes in the pea aphid.</title>
        <authorList>
            <person name="Arai H."/>
            <person name="Legeai F."/>
            <person name="Kageyama D."/>
            <person name="Sugio A."/>
            <person name="Simon J.C."/>
        </authorList>
    </citation>
    <scope>NUCLEOTIDE SEQUENCE [LARGE SCALE GENOMIC DNA]</scope>
    <source>
        <strain evidence="6">sAp269</strain>
    </source>
</reference>
<dbReference type="InterPro" id="IPR005290">
    <property type="entry name" value="Ribosomal_uS15_bac-type"/>
</dbReference>
<evidence type="ECO:0000256" key="4">
    <source>
        <dbReference type="RuleBase" id="RU003919"/>
    </source>
</evidence>
<dbReference type="SMART" id="SM01387">
    <property type="entry name" value="Ribosomal_S15"/>
    <property type="match status" value="1"/>
</dbReference>
<dbReference type="GO" id="GO:0005840">
    <property type="term" value="C:ribosome"/>
    <property type="evidence" value="ECO:0007669"/>
    <property type="project" value="UniProtKB-KW"/>
</dbReference>
<keyword evidence="2 3" id="KW-0687">Ribonucleoprotein</keyword>
<dbReference type="SUPFAM" id="SSF47060">
    <property type="entry name" value="S15/NS1 RNA-binding domain"/>
    <property type="match status" value="1"/>
</dbReference>
<keyword evidence="3" id="KW-0699">rRNA-binding</keyword>
<keyword evidence="6" id="KW-1185">Reference proteome</keyword>
<evidence type="ECO:0000256" key="3">
    <source>
        <dbReference type="HAMAP-Rule" id="MF_01343"/>
    </source>
</evidence>
<protein>
    <recommendedName>
        <fullName evidence="3">Small ribosomal subunit protein uS15</fullName>
    </recommendedName>
</protein>
<comment type="function">
    <text evidence="3">One of the primary rRNA binding proteins, it binds directly to 16S rRNA where it helps nucleate assembly of the platform of the 30S subunit by binding and bridging several RNA helices of the 16S rRNA.</text>
</comment>
<evidence type="ECO:0000256" key="2">
    <source>
        <dbReference type="ARBA" id="ARBA00023274"/>
    </source>
</evidence>
<proteinExistence type="inferred from homology"/>
<dbReference type="Gene3D" id="6.10.250.3130">
    <property type="match status" value="1"/>
</dbReference>
<dbReference type="Gene3D" id="1.10.287.10">
    <property type="entry name" value="S15/NS1, RNA-binding"/>
    <property type="match status" value="1"/>
</dbReference>
<dbReference type="Pfam" id="PF00312">
    <property type="entry name" value="Ribosomal_S15"/>
    <property type="match status" value="1"/>
</dbReference>
<sequence>MEQIKQDELIKKFRLNAKDTGSSAVQIINLTKRILELTAHLQVQKKDITAKRSLLKMVSSRKRFLKYFKKQDVATYNKLLTALSLKDN</sequence>
<name>A0ABM8JNX6_9MOLU</name>
<gene>
    <name evidence="3 5" type="primary">rpsO</name>
    <name evidence="5" type="ORF">SAP269_15180</name>
</gene>
<comment type="similarity">
    <text evidence="3 4">Belongs to the universal ribosomal protein uS15 family.</text>
</comment>
<keyword evidence="3" id="KW-0694">RNA-binding</keyword>
<organism evidence="5 6">
    <name type="scientific">Spiroplasma ixodetis</name>
    <dbReference type="NCBI Taxonomy" id="2141"/>
    <lineage>
        <taxon>Bacteria</taxon>
        <taxon>Bacillati</taxon>
        <taxon>Mycoplasmatota</taxon>
        <taxon>Mollicutes</taxon>
        <taxon>Entomoplasmatales</taxon>
        <taxon>Spiroplasmataceae</taxon>
        <taxon>Spiroplasma</taxon>
    </lineage>
</organism>
<dbReference type="Proteomes" id="UP001473424">
    <property type="component" value="Chromosome"/>
</dbReference>
<dbReference type="HAMAP" id="MF_01343_B">
    <property type="entry name" value="Ribosomal_uS15_B"/>
    <property type="match status" value="1"/>
</dbReference>
<evidence type="ECO:0000256" key="1">
    <source>
        <dbReference type="ARBA" id="ARBA00022980"/>
    </source>
</evidence>
<accession>A0ABM8JNX6</accession>
<comment type="function">
    <text evidence="3">Forms an intersubunit bridge (bridge B4) with the 23S rRNA of the 50S subunit in the ribosome.</text>
</comment>
<dbReference type="PANTHER" id="PTHR23321:SF26">
    <property type="entry name" value="SMALL RIBOSOMAL SUBUNIT PROTEIN US15M"/>
    <property type="match status" value="1"/>
</dbReference>
<comment type="subunit">
    <text evidence="3">Part of the 30S ribosomal subunit. Forms a bridge to the 50S subunit in the 70S ribosome, contacting the 23S rRNA.</text>
</comment>
<dbReference type="InterPro" id="IPR009068">
    <property type="entry name" value="uS15_NS1_RNA-bd_sf"/>
</dbReference>
<evidence type="ECO:0000313" key="5">
    <source>
        <dbReference type="EMBL" id="BET38929.1"/>
    </source>
</evidence>
<evidence type="ECO:0000313" key="6">
    <source>
        <dbReference type="Proteomes" id="UP001473424"/>
    </source>
</evidence>
<dbReference type="PANTHER" id="PTHR23321">
    <property type="entry name" value="RIBOSOMAL PROTEIN S15, BACTERIAL AND ORGANELLAR"/>
    <property type="match status" value="1"/>
</dbReference>
<dbReference type="EMBL" id="AP028955">
    <property type="protein sequence ID" value="BET38929.1"/>
    <property type="molecule type" value="Genomic_DNA"/>
</dbReference>
<dbReference type="InterPro" id="IPR000589">
    <property type="entry name" value="Ribosomal_uS15"/>
</dbReference>
<dbReference type="CDD" id="cd00353">
    <property type="entry name" value="Ribosomal_S15p_S13e"/>
    <property type="match status" value="1"/>
</dbReference>